<keyword evidence="3" id="KW-1185">Reference proteome</keyword>
<gene>
    <name evidence="2" type="ORF">BJ554DRAFT_4029</name>
</gene>
<organism evidence="2 3">
    <name type="scientific">Olpidium bornovanus</name>
    <dbReference type="NCBI Taxonomy" id="278681"/>
    <lineage>
        <taxon>Eukaryota</taxon>
        <taxon>Fungi</taxon>
        <taxon>Fungi incertae sedis</taxon>
        <taxon>Olpidiomycota</taxon>
        <taxon>Olpidiomycotina</taxon>
        <taxon>Olpidiomycetes</taxon>
        <taxon>Olpidiales</taxon>
        <taxon>Olpidiaceae</taxon>
        <taxon>Olpidium</taxon>
    </lineage>
</organism>
<feature type="region of interest" description="Disordered" evidence="1">
    <location>
        <begin position="334"/>
        <end position="385"/>
    </location>
</feature>
<dbReference type="Proteomes" id="UP000673691">
    <property type="component" value="Unassembled WGS sequence"/>
</dbReference>
<evidence type="ECO:0000313" key="3">
    <source>
        <dbReference type="Proteomes" id="UP000673691"/>
    </source>
</evidence>
<dbReference type="EMBL" id="JAEFCI010011997">
    <property type="protein sequence ID" value="KAG5456273.1"/>
    <property type="molecule type" value="Genomic_DNA"/>
</dbReference>
<feature type="compositionally biased region" description="Basic and acidic residues" evidence="1">
    <location>
        <begin position="139"/>
        <end position="154"/>
    </location>
</feature>
<feature type="region of interest" description="Disordered" evidence="1">
    <location>
        <begin position="20"/>
        <end position="322"/>
    </location>
</feature>
<feature type="compositionally biased region" description="Gly residues" evidence="1">
    <location>
        <begin position="303"/>
        <end position="313"/>
    </location>
</feature>
<evidence type="ECO:0000256" key="1">
    <source>
        <dbReference type="SAM" id="MobiDB-lite"/>
    </source>
</evidence>
<name>A0A8H7ZNK5_9FUNG</name>
<protein>
    <submittedName>
        <fullName evidence="2">Uncharacterized protein</fullName>
    </submittedName>
</protein>
<reference evidence="2 3" key="1">
    <citation type="journal article" name="Sci. Rep.">
        <title>Genome-scale phylogenetic analyses confirm Olpidium as the closest living zoosporic fungus to the non-flagellated, terrestrial fungi.</title>
        <authorList>
            <person name="Chang Y."/>
            <person name="Rochon D."/>
            <person name="Sekimoto S."/>
            <person name="Wang Y."/>
            <person name="Chovatia M."/>
            <person name="Sandor L."/>
            <person name="Salamov A."/>
            <person name="Grigoriev I.V."/>
            <person name="Stajich J.E."/>
            <person name="Spatafora J.W."/>
        </authorList>
    </citation>
    <scope>NUCLEOTIDE SEQUENCE [LARGE SCALE GENOMIC DNA]</scope>
    <source>
        <strain evidence="2">S191</strain>
    </source>
</reference>
<accession>A0A8H7ZNK5</accession>
<evidence type="ECO:0000313" key="2">
    <source>
        <dbReference type="EMBL" id="KAG5456273.1"/>
    </source>
</evidence>
<feature type="compositionally biased region" description="Basic and acidic residues" evidence="1">
    <location>
        <begin position="189"/>
        <end position="198"/>
    </location>
</feature>
<feature type="region of interest" description="Disordered" evidence="1">
    <location>
        <begin position="437"/>
        <end position="456"/>
    </location>
</feature>
<sequence>RWAPRDAPSRACVCAGVCVTRPPFPFPADRASAAKGTGPPAGRQHRRTESHQGPQGPDRGPEEQIEGDVRAGRSRGPRDAAAERRAEQAERRKPAPGEARRRPGARGAGGAGQDGGGAGGAGGDAQAREGGSGAQGRAGGEEPPHGKRAAEEPAARPGARKRRGDRVAQHLPVQPRAQEAGEGRGVQGLREEGERPGRGGENTEPGQNTRPVETGGAGPVRDVFGGDRDGFEQRGARPRGRCRPGGLQRDNHLRGGRRVDGERPDGGVLGKDAVHGQSSEKRESGRGGSFWCGTRGPRRRRGGGGGARGGGGRETAHRARVLRRTGAGEVLLREGGGVRGQPRRGVRGSGERLHVPPSAPGAPRAEIAKAAEGSRPATGAAGRESEAVVIKVTLPKPRSNAPSLASLQQRASLRAGGGTPVTAYRLYHRCWHPPLPTRTAPGGAEAGGAQDEDGDARGGWFLLEELAAAAGAGAGKPPTYFYVDPAPGVPHAFRCTAVNQAGESEMGPESVPVKIGQ</sequence>
<proteinExistence type="predicted"/>
<feature type="compositionally biased region" description="Basic and acidic residues" evidence="1">
    <location>
        <begin position="59"/>
        <end position="101"/>
    </location>
</feature>
<dbReference type="AlphaFoldDB" id="A0A8H7ZNK5"/>
<feature type="compositionally biased region" description="Gly residues" evidence="1">
    <location>
        <begin position="106"/>
        <end position="123"/>
    </location>
</feature>
<feature type="compositionally biased region" description="Basic and acidic residues" evidence="1">
    <location>
        <begin position="272"/>
        <end position="285"/>
    </location>
</feature>
<comment type="caution">
    <text evidence="2">The sequence shown here is derived from an EMBL/GenBank/DDBJ whole genome shotgun (WGS) entry which is preliminary data.</text>
</comment>
<feature type="compositionally biased region" description="Low complexity" evidence="1">
    <location>
        <begin position="437"/>
        <end position="449"/>
    </location>
</feature>
<feature type="non-terminal residue" evidence="2">
    <location>
        <position position="1"/>
    </location>
</feature>
<feature type="compositionally biased region" description="Basic and acidic residues" evidence="1">
    <location>
        <begin position="224"/>
        <end position="235"/>
    </location>
</feature>
<feature type="compositionally biased region" description="Basic and acidic residues" evidence="1">
    <location>
        <begin position="249"/>
        <end position="265"/>
    </location>
</feature>